<evidence type="ECO:0000256" key="1">
    <source>
        <dbReference type="SAM" id="MobiDB-lite"/>
    </source>
</evidence>
<comment type="caution">
    <text evidence="2">The sequence shown here is derived from an EMBL/GenBank/DDBJ whole genome shotgun (WGS) entry which is preliminary data.</text>
</comment>
<sequence>MASKLEEVGPKLEEVGPLNDQRRERKYLTDKLPSPPSTNNVHVLSGEDYRKALINHNNK</sequence>
<evidence type="ECO:0000313" key="2">
    <source>
        <dbReference type="EMBL" id="PKY48485.1"/>
    </source>
</evidence>
<organism evidence="2 3">
    <name type="scientific">Rhizophagus irregularis</name>
    <dbReference type="NCBI Taxonomy" id="588596"/>
    <lineage>
        <taxon>Eukaryota</taxon>
        <taxon>Fungi</taxon>
        <taxon>Fungi incertae sedis</taxon>
        <taxon>Mucoromycota</taxon>
        <taxon>Glomeromycotina</taxon>
        <taxon>Glomeromycetes</taxon>
        <taxon>Glomerales</taxon>
        <taxon>Glomeraceae</taxon>
        <taxon>Rhizophagus</taxon>
    </lineage>
</organism>
<feature type="compositionally biased region" description="Basic and acidic residues" evidence="1">
    <location>
        <begin position="1"/>
        <end position="29"/>
    </location>
</feature>
<name>A0A2I1GPD9_9GLOM</name>
<dbReference type="Proteomes" id="UP000234323">
    <property type="component" value="Unassembled WGS sequence"/>
</dbReference>
<accession>A0A2I1GPD9</accession>
<dbReference type="AlphaFoldDB" id="A0A2I1GPD9"/>
<gene>
    <name evidence="2" type="ORF">RhiirA4_404464</name>
</gene>
<protein>
    <submittedName>
        <fullName evidence="2">Uncharacterized protein</fullName>
    </submittedName>
</protein>
<feature type="region of interest" description="Disordered" evidence="1">
    <location>
        <begin position="1"/>
        <end position="42"/>
    </location>
</feature>
<reference evidence="2 3" key="1">
    <citation type="submission" date="2015-10" db="EMBL/GenBank/DDBJ databases">
        <title>Genome analyses suggest a sexual origin of heterokaryosis in a supposedly ancient asexual fungus.</title>
        <authorList>
            <person name="Ropars J."/>
            <person name="Sedzielewska K."/>
            <person name="Noel J."/>
            <person name="Charron P."/>
            <person name="Farinelli L."/>
            <person name="Marton T."/>
            <person name="Kruger M."/>
            <person name="Pelin A."/>
            <person name="Brachmann A."/>
            <person name="Corradi N."/>
        </authorList>
    </citation>
    <scope>NUCLEOTIDE SEQUENCE [LARGE SCALE GENOMIC DNA]</scope>
    <source>
        <strain evidence="2 3">A4</strain>
    </source>
</reference>
<dbReference type="EMBL" id="LLXI01000646">
    <property type="protein sequence ID" value="PKY48485.1"/>
    <property type="molecule type" value="Genomic_DNA"/>
</dbReference>
<proteinExistence type="predicted"/>
<keyword evidence="3" id="KW-1185">Reference proteome</keyword>
<evidence type="ECO:0000313" key="3">
    <source>
        <dbReference type="Proteomes" id="UP000234323"/>
    </source>
</evidence>